<dbReference type="STRING" id="80966.ENSAPOP00000029978"/>
<dbReference type="Proteomes" id="UP000257200">
    <property type="component" value="Unplaced"/>
</dbReference>
<reference evidence="3" key="1">
    <citation type="submission" date="2025-08" db="UniProtKB">
        <authorList>
            <consortium name="Ensembl"/>
        </authorList>
    </citation>
    <scope>IDENTIFICATION</scope>
</reference>
<evidence type="ECO:0000313" key="3">
    <source>
        <dbReference type="Ensembl" id="ENSAPOP00000029978.1"/>
    </source>
</evidence>
<dbReference type="GeneTree" id="ENSGT00390000001761"/>
<dbReference type="FunCoup" id="A0A3Q1GHS8">
    <property type="interactions" value="1406"/>
</dbReference>
<proteinExistence type="predicted"/>
<dbReference type="InterPro" id="IPR005374">
    <property type="entry name" value="BBLN_eukaryota"/>
</dbReference>
<dbReference type="PANTHER" id="PTHR34344">
    <property type="entry name" value="UPF0184 PROTEIN C9ORF16"/>
    <property type="match status" value="1"/>
</dbReference>
<evidence type="ECO:0000256" key="1">
    <source>
        <dbReference type="SAM" id="Coils"/>
    </source>
</evidence>
<dbReference type="Pfam" id="PF03670">
    <property type="entry name" value="UPF0184"/>
    <property type="match status" value="1"/>
</dbReference>
<evidence type="ECO:0000313" key="4">
    <source>
        <dbReference type="Proteomes" id="UP000257200"/>
    </source>
</evidence>
<feature type="coiled-coil region" evidence="1">
    <location>
        <begin position="35"/>
        <end position="62"/>
    </location>
</feature>
<dbReference type="Ensembl" id="ENSAPOT00000021594.1">
    <property type="protein sequence ID" value="ENSAPOP00000029978.1"/>
    <property type="gene ID" value="ENSAPOG00000016220.1"/>
</dbReference>
<sequence>MSGPNGDPNICADDGIIDDEDEFGEEEYIAVNSMLDQINSYLDDLEERNDALNGKLHELLESNRQARLDFRAQLLSSNDQEDCPAGGDASSPSNEDPNKDDEGSQMTDKNEDSCTRGSRVTKQALLMCWISIILCWWEMLFI</sequence>
<name>A0A3Q1GHS8_9TELE</name>
<dbReference type="AlphaFoldDB" id="A0A3Q1GHS8"/>
<reference evidence="3" key="2">
    <citation type="submission" date="2025-09" db="UniProtKB">
        <authorList>
            <consortium name="Ensembl"/>
        </authorList>
    </citation>
    <scope>IDENTIFICATION</scope>
</reference>
<keyword evidence="1" id="KW-0175">Coiled coil</keyword>
<organism evidence="3 4">
    <name type="scientific">Acanthochromis polyacanthus</name>
    <name type="common">spiny chromis</name>
    <dbReference type="NCBI Taxonomy" id="80966"/>
    <lineage>
        <taxon>Eukaryota</taxon>
        <taxon>Metazoa</taxon>
        <taxon>Chordata</taxon>
        <taxon>Craniata</taxon>
        <taxon>Vertebrata</taxon>
        <taxon>Euteleostomi</taxon>
        <taxon>Actinopterygii</taxon>
        <taxon>Neopterygii</taxon>
        <taxon>Teleostei</taxon>
        <taxon>Neoteleostei</taxon>
        <taxon>Acanthomorphata</taxon>
        <taxon>Ovalentaria</taxon>
        <taxon>Pomacentridae</taxon>
        <taxon>Acanthochromis</taxon>
    </lineage>
</organism>
<protein>
    <submittedName>
        <fullName evidence="3">Bublin coiled coil protein</fullName>
    </submittedName>
</protein>
<evidence type="ECO:0000256" key="2">
    <source>
        <dbReference type="SAM" id="MobiDB-lite"/>
    </source>
</evidence>
<feature type="region of interest" description="Disordered" evidence="2">
    <location>
        <begin position="77"/>
        <end position="114"/>
    </location>
</feature>
<keyword evidence="4" id="KW-1185">Reference proteome</keyword>
<feature type="compositionally biased region" description="Basic and acidic residues" evidence="2">
    <location>
        <begin position="96"/>
        <end position="114"/>
    </location>
</feature>
<dbReference type="InParanoid" id="A0A3Q1GHS8"/>
<accession>A0A3Q1GHS8</accession>
<dbReference type="PANTHER" id="PTHR34344:SF1">
    <property type="entry name" value="BUBLIN COILED-COIL PROTEIN"/>
    <property type="match status" value="1"/>
</dbReference>